<evidence type="ECO:0000313" key="4">
    <source>
        <dbReference type="Proteomes" id="UP001378592"/>
    </source>
</evidence>
<dbReference type="Pfam" id="PF23304">
    <property type="entry name" value="GAE_BBS1"/>
    <property type="match status" value="1"/>
</dbReference>
<gene>
    <name evidence="3" type="ORF">R5R35_003601</name>
</gene>
<dbReference type="GO" id="GO:0005813">
    <property type="term" value="C:centrosome"/>
    <property type="evidence" value="ECO:0007669"/>
    <property type="project" value="TreeGrafter"/>
</dbReference>
<dbReference type="GO" id="GO:0005930">
    <property type="term" value="C:axoneme"/>
    <property type="evidence" value="ECO:0007669"/>
    <property type="project" value="TreeGrafter"/>
</dbReference>
<feature type="domain" description="Bardet-Biedl syndrome 1 N-terminal" evidence="1">
    <location>
        <begin position="12"/>
        <end position="273"/>
    </location>
</feature>
<sequence length="592" mass="66025">MSEIRNINAQRWLDAFSEPHAAIYTFSHCMALADLNGDNDYKLIVADLGTGTMNIKLKVYKGTSLFTESTLIDVPTGVVTFHMDVSEPRIPAVAVASGPNIYIYKNMRPYFKFSLPTLEVNALERDLWLQMRDKCMEVDTFFELIQNLRQEIGFTHLTPRSQQLLLLEHEKWKSFVETHVTTPLKKQTVITSITTLNKNMAEEDAVACLVVGTENGGIYVLDPEAFTVLESLSLSGCSSSNNTVPVHLVATGLFDVEYRILATCRDGTICLLRRGFQEAKVLVQLSTQVVAMVVILENNNIVTALMDRTIQCFTRKGKKHWEIKSPKNVTTMGVVPLHHLSLTLLAVAMTGGTVQLYEGRQLVDVVTVPDTVSALRFGHFGQEENTLILITVGGSLYVKILKRTAHFTPQNDCIGLVPAQQIKMAIPKKTKLFVEHTMRERENAIAMHQTFQHDLFRLRLNTARACVRALESCNNPISTSTVDPLKMTAQVLGLGPKFKLYLTLENMSVSSTSKDLAISFHCDDKIYSVEKPFIYIPVLAPGLTYQFETGVECVSELGISDQIRIFIVKLDQSEPLLAVMVAMPACDTLTNV</sequence>
<dbReference type="AlphaFoldDB" id="A0AAN9VE55"/>
<comment type="caution">
    <text evidence="3">The sequence shown here is derived from an EMBL/GenBank/DDBJ whole genome shotgun (WGS) entry which is preliminary data.</text>
</comment>
<dbReference type="SUPFAM" id="SSF50978">
    <property type="entry name" value="WD40 repeat-like"/>
    <property type="match status" value="1"/>
</dbReference>
<dbReference type="PANTHER" id="PTHR20870:SF0">
    <property type="entry name" value="BARDET-BIEDL SYNDROME 1 PROTEIN"/>
    <property type="match status" value="1"/>
</dbReference>
<accession>A0AAN9VE55</accession>
<evidence type="ECO:0000259" key="2">
    <source>
        <dbReference type="Pfam" id="PF23304"/>
    </source>
</evidence>
<dbReference type="Pfam" id="PF14779">
    <property type="entry name" value="BBS1"/>
    <property type="match status" value="1"/>
</dbReference>
<dbReference type="GO" id="GO:0005119">
    <property type="term" value="F:smoothened binding"/>
    <property type="evidence" value="ECO:0007669"/>
    <property type="project" value="TreeGrafter"/>
</dbReference>
<dbReference type="Gene3D" id="2.130.10.10">
    <property type="entry name" value="YVTN repeat-like/Quinoprotein amine dehydrogenase"/>
    <property type="match status" value="1"/>
</dbReference>
<evidence type="ECO:0000313" key="3">
    <source>
        <dbReference type="EMBL" id="KAK7794586.1"/>
    </source>
</evidence>
<name>A0AAN9VE55_9ORTH</name>
<dbReference type="InterPro" id="IPR056419">
    <property type="entry name" value="GAE_BBS1"/>
</dbReference>
<dbReference type="InterPro" id="IPR032728">
    <property type="entry name" value="BBS1_N"/>
</dbReference>
<organism evidence="3 4">
    <name type="scientific">Gryllus longicercus</name>
    <dbReference type="NCBI Taxonomy" id="2509291"/>
    <lineage>
        <taxon>Eukaryota</taxon>
        <taxon>Metazoa</taxon>
        <taxon>Ecdysozoa</taxon>
        <taxon>Arthropoda</taxon>
        <taxon>Hexapoda</taxon>
        <taxon>Insecta</taxon>
        <taxon>Pterygota</taxon>
        <taxon>Neoptera</taxon>
        <taxon>Polyneoptera</taxon>
        <taxon>Orthoptera</taxon>
        <taxon>Ensifera</taxon>
        <taxon>Gryllidea</taxon>
        <taxon>Grylloidea</taxon>
        <taxon>Gryllidae</taxon>
        <taxon>Gryllinae</taxon>
        <taxon>Gryllus</taxon>
    </lineage>
</organism>
<proteinExistence type="predicted"/>
<dbReference type="Proteomes" id="UP001378592">
    <property type="component" value="Unassembled WGS sequence"/>
</dbReference>
<feature type="domain" description="Bardet-Biedl syndrome 1 protein GAE" evidence="2">
    <location>
        <begin position="485"/>
        <end position="587"/>
    </location>
</feature>
<evidence type="ECO:0000259" key="1">
    <source>
        <dbReference type="Pfam" id="PF14779"/>
    </source>
</evidence>
<dbReference type="InterPro" id="IPR015943">
    <property type="entry name" value="WD40/YVTN_repeat-like_dom_sf"/>
</dbReference>
<protein>
    <recommendedName>
        <fullName evidence="5">Bardet-Biedl syndrome 1</fullName>
    </recommendedName>
</protein>
<dbReference type="InterPro" id="IPR028784">
    <property type="entry name" value="BBS1"/>
</dbReference>
<keyword evidence="4" id="KW-1185">Reference proteome</keyword>
<dbReference type="InterPro" id="IPR036322">
    <property type="entry name" value="WD40_repeat_dom_sf"/>
</dbReference>
<dbReference type="PANTHER" id="PTHR20870">
    <property type="entry name" value="BARDET-BIEDL SYNDROME 1 PROTEIN"/>
    <property type="match status" value="1"/>
</dbReference>
<dbReference type="GO" id="GO:0034464">
    <property type="term" value="C:BBSome"/>
    <property type="evidence" value="ECO:0007669"/>
    <property type="project" value="InterPro"/>
</dbReference>
<dbReference type="GO" id="GO:1905515">
    <property type="term" value="P:non-motile cilium assembly"/>
    <property type="evidence" value="ECO:0007669"/>
    <property type="project" value="InterPro"/>
</dbReference>
<dbReference type="EMBL" id="JAZDUA010000328">
    <property type="protein sequence ID" value="KAK7794586.1"/>
    <property type="molecule type" value="Genomic_DNA"/>
</dbReference>
<evidence type="ECO:0008006" key="5">
    <source>
        <dbReference type="Google" id="ProtNLM"/>
    </source>
</evidence>
<reference evidence="3 4" key="1">
    <citation type="submission" date="2024-03" db="EMBL/GenBank/DDBJ databases">
        <title>The genome assembly and annotation of the cricket Gryllus longicercus Weissman &amp; Gray.</title>
        <authorList>
            <person name="Szrajer S."/>
            <person name="Gray D."/>
            <person name="Ylla G."/>
        </authorList>
    </citation>
    <scope>NUCLEOTIDE SEQUENCE [LARGE SCALE GENOMIC DNA]</scope>
    <source>
        <strain evidence="3">DAG 2021-001</strain>
        <tissue evidence="3">Whole body minus gut</tissue>
    </source>
</reference>
<dbReference type="GO" id="GO:0061512">
    <property type="term" value="P:protein localization to cilium"/>
    <property type="evidence" value="ECO:0007669"/>
    <property type="project" value="TreeGrafter"/>
</dbReference>
<dbReference type="GO" id="GO:0005113">
    <property type="term" value="F:patched binding"/>
    <property type="evidence" value="ECO:0007669"/>
    <property type="project" value="TreeGrafter"/>
</dbReference>